<dbReference type="AlphaFoldDB" id="A0A9P7GJY5"/>
<comment type="similarity">
    <text evidence="2 9">Belongs to the mitochondrial carrier (TC 2.A.29) family.</text>
</comment>
<feature type="repeat" description="Solcar" evidence="8">
    <location>
        <begin position="35"/>
        <end position="131"/>
    </location>
</feature>
<evidence type="ECO:0000313" key="11">
    <source>
        <dbReference type="Proteomes" id="UP000775547"/>
    </source>
</evidence>
<reference evidence="10" key="1">
    <citation type="submission" date="2020-07" db="EMBL/GenBank/DDBJ databases">
        <authorList>
            <person name="Nieuwenhuis M."/>
            <person name="Van De Peppel L.J.J."/>
        </authorList>
    </citation>
    <scope>NUCLEOTIDE SEQUENCE</scope>
    <source>
        <strain evidence="10">AP01</strain>
        <tissue evidence="10">Mycelium</tissue>
    </source>
</reference>
<dbReference type="SUPFAM" id="SSF103506">
    <property type="entry name" value="Mitochondrial carrier"/>
    <property type="match status" value="1"/>
</dbReference>
<feature type="repeat" description="Solcar" evidence="8">
    <location>
        <begin position="140"/>
        <end position="212"/>
    </location>
</feature>
<dbReference type="PROSITE" id="PS50920">
    <property type="entry name" value="SOLCAR"/>
    <property type="match status" value="2"/>
</dbReference>
<dbReference type="InterPro" id="IPR023395">
    <property type="entry name" value="MCP_dom_sf"/>
</dbReference>
<evidence type="ECO:0000313" key="10">
    <source>
        <dbReference type="EMBL" id="KAG5648685.1"/>
    </source>
</evidence>
<evidence type="ECO:0000256" key="5">
    <source>
        <dbReference type="ARBA" id="ARBA00022737"/>
    </source>
</evidence>
<dbReference type="Gene3D" id="1.50.40.10">
    <property type="entry name" value="Mitochondrial carrier domain"/>
    <property type="match status" value="1"/>
</dbReference>
<dbReference type="GO" id="GO:0016020">
    <property type="term" value="C:membrane"/>
    <property type="evidence" value="ECO:0007669"/>
    <property type="project" value="UniProtKB-SubCell"/>
</dbReference>
<proteinExistence type="inferred from homology"/>
<evidence type="ECO:0000256" key="1">
    <source>
        <dbReference type="ARBA" id="ARBA00004141"/>
    </source>
</evidence>
<dbReference type="EMBL" id="JABCKV010000001">
    <property type="protein sequence ID" value="KAG5648685.1"/>
    <property type="molecule type" value="Genomic_DNA"/>
</dbReference>
<keyword evidence="11" id="KW-1185">Reference proteome</keyword>
<name>A0A9P7GJY5_9AGAR</name>
<keyword evidence="6" id="KW-1133">Transmembrane helix</keyword>
<evidence type="ECO:0000256" key="6">
    <source>
        <dbReference type="ARBA" id="ARBA00022989"/>
    </source>
</evidence>
<gene>
    <name evidence="10" type="ORF">DXG03_000031</name>
</gene>
<evidence type="ECO:0000256" key="2">
    <source>
        <dbReference type="ARBA" id="ARBA00006375"/>
    </source>
</evidence>
<dbReference type="Pfam" id="PF00153">
    <property type="entry name" value="Mito_carr"/>
    <property type="match status" value="2"/>
</dbReference>
<dbReference type="OrthoDB" id="448427at2759"/>
<dbReference type="PANTHER" id="PTHR45618">
    <property type="entry name" value="MITOCHONDRIAL DICARBOXYLATE CARRIER-RELATED"/>
    <property type="match status" value="1"/>
</dbReference>
<keyword evidence="7 8" id="KW-0472">Membrane</keyword>
<protein>
    <submittedName>
        <fullName evidence="10">Uncharacterized protein</fullName>
    </submittedName>
</protein>
<reference evidence="10" key="2">
    <citation type="submission" date="2021-10" db="EMBL/GenBank/DDBJ databases">
        <title>Phylogenomics reveals ancestral predisposition of the termite-cultivated fungus Termitomyces towards a domesticated lifestyle.</title>
        <authorList>
            <person name="Auxier B."/>
            <person name="Grum-Grzhimaylo A."/>
            <person name="Cardenas M.E."/>
            <person name="Lodge J.D."/>
            <person name="Laessoe T."/>
            <person name="Pedersen O."/>
            <person name="Smith M.E."/>
            <person name="Kuyper T.W."/>
            <person name="Franco-Molano E.A."/>
            <person name="Baroni T.J."/>
            <person name="Aanen D.K."/>
        </authorList>
    </citation>
    <scope>NUCLEOTIDE SEQUENCE</scope>
    <source>
        <strain evidence="10">AP01</strain>
        <tissue evidence="10">Mycelium</tissue>
    </source>
</reference>
<keyword evidence="4 8" id="KW-0812">Transmembrane</keyword>
<dbReference type="InterPro" id="IPR050391">
    <property type="entry name" value="Mito_Metabolite_Transporter"/>
</dbReference>
<sequence>MCRFWAYDESKKLLGAGKDAPAWKLAAAGSMAGGIAGLVGNPGGASSVCLPVLTPPSPSWLYSEIVMVRLQGDFAKPPEKRFNYKHCFDALFRMVREEGVSSLARGAGPNVFRAILMNASQLASYDFFKAELLKTKYFEDNILCHFTASFAAVRPSLDLNRRLFQQSTLGVIRTSLKNEGAVFMFKGWVPAWTRLQPTTILIFLTLEQLKNLVDFSRSKGVMLF</sequence>
<comment type="subcellular location">
    <subcellularLocation>
        <location evidence="1">Membrane</location>
        <topology evidence="1">Multi-pass membrane protein</topology>
    </subcellularLocation>
</comment>
<dbReference type="InterPro" id="IPR018108">
    <property type="entry name" value="MCP_transmembrane"/>
</dbReference>
<organism evidence="10 11">
    <name type="scientific">Asterophora parasitica</name>
    <dbReference type="NCBI Taxonomy" id="117018"/>
    <lineage>
        <taxon>Eukaryota</taxon>
        <taxon>Fungi</taxon>
        <taxon>Dikarya</taxon>
        <taxon>Basidiomycota</taxon>
        <taxon>Agaricomycotina</taxon>
        <taxon>Agaricomycetes</taxon>
        <taxon>Agaricomycetidae</taxon>
        <taxon>Agaricales</taxon>
        <taxon>Tricholomatineae</taxon>
        <taxon>Lyophyllaceae</taxon>
        <taxon>Asterophora</taxon>
    </lineage>
</organism>
<keyword evidence="3 9" id="KW-0813">Transport</keyword>
<accession>A0A9P7GJY5</accession>
<evidence type="ECO:0000256" key="8">
    <source>
        <dbReference type="PROSITE-ProRule" id="PRU00282"/>
    </source>
</evidence>
<comment type="caution">
    <text evidence="10">The sequence shown here is derived from an EMBL/GenBank/DDBJ whole genome shotgun (WGS) entry which is preliminary data.</text>
</comment>
<evidence type="ECO:0000256" key="4">
    <source>
        <dbReference type="ARBA" id="ARBA00022692"/>
    </source>
</evidence>
<evidence type="ECO:0000256" key="9">
    <source>
        <dbReference type="RuleBase" id="RU000488"/>
    </source>
</evidence>
<dbReference type="Proteomes" id="UP000775547">
    <property type="component" value="Unassembled WGS sequence"/>
</dbReference>
<evidence type="ECO:0000256" key="7">
    <source>
        <dbReference type="ARBA" id="ARBA00023136"/>
    </source>
</evidence>
<evidence type="ECO:0000256" key="3">
    <source>
        <dbReference type="ARBA" id="ARBA00022448"/>
    </source>
</evidence>
<keyword evidence="5" id="KW-0677">Repeat</keyword>